<evidence type="ECO:0000313" key="5">
    <source>
        <dbReference type="EMBL" id="MBC5787330.1"/>
    </source>
</evidence>
<organism evidence="5 6">
    <name type="scientific">Clostridium facile</name>
    <dbReference type="NCBI Taxonomy" id="2763035"/>
    <lineage>
        <taxon>Bacteria</taxon>
        <taxon>Bacillati</taxon>
        <taxon>Bacillota</taxon>
        <taxon>Clostridia</taxon>
        <taxon>Eubacteriales</taxon>
        <taxon>Clostridiaceae</taxon>
        <taxon>Clostridium</taxon>
    </lineage>
</organism>
<dbReference type="EMBL" id="JACOQK010000001">
    <property type="protein sequence ID" value="MBC5787330.1"/>
    <property type="molecule type" value="Genomic_DNA"/>
</dbReference>
<dbReference type="PANTHER" id="PTHR20982:SF3">
    <property type="entry name" value="MITOCHONDRIAL RIBOSOME RECYCLING FACTOR PSEUDO 1"/>
    <property type="match status" value="1"/>
</dbReference>
<dbReference type="RefSeq" id="WP_186996336.1">
    <property type="nucleotide sequence ID" value="NZ_JACOQK010000001.1"/>
</dbReference>
<evidence type="ECO:0000256" key="3">
    <source>
        <dbReference type="HAMAP-Rule" id="MF_00040"/>
    </source>
</evidence>
<accession>A0ABR7IQA5</accession>
<dbReference type="Pfam" id="PF01765">
    <property type="entry name" value="RRF"/>
    <property type="match status" value="1"/>
</dbReference>
<dbReference type="InterPro" id="IPR023584">
    <property type="entry name" value="Ribosome_recyc_fac_dom"/>
</dbReference>
<dbReference type="Proteomes" id="UP000649151">
    <property type="component" value="Unassembled WGS sequence"/>
</dbReference>
<feature type="domain" description="Ribosome recycling factor" evidence="4">
    <location>
        <begin position="19"/>
        <end position="182"/>
    </location>
</feature>
<proteinExistence type="inferred from homology"/>
<evidence type="ECO:0000256" key="1">
    <source>
        <dbReference type="ARBA" id="ARBA00005912"/>
    </source>
</evidence>
<dbReference type="NCBIfam" id="TIGR00496">
    <property type="entry name" value="frr"/>
    <property type="match status" value="1"/>
</dbReference>
<evidence type="ECO:0000313" key="6">
    <source>
        <dbReference type="Proteomes" id="UP000649151"/>
    </source>
</evidence>
<reference evidence="5 6" key="1">
    <citation type="submission" date="2020-08" db="EMBL/GenBank/DDBJ databases">
        <title>Genome public.</title>
        <authorList>
            <person name="Liu C."/>
            <person name="Sun Q."/>
        </authorList>
    </citation>
    <scope>NUCLEOTIDE SEQUENCE [LARGE SCALE GENOMIC DNA]</scope>
    <source>
        <strain evidence="5 6">NSJ-27</strain>
    </source>
</reference>
<keyword evidence="6" id="KW-1185">Reference proteome</keyword>
<dbReference type="InterPro" id="IPR002661">
    <property type="entry name" value="Ribosome_recyc_fac"/>
</dbReference>
<dbReference type="SUPFAM" id="SSF55194">
    <property type="entry name" value="Ribosome recycling factor, RRF"/>
    <property type="match status" value="1"/>
</dbReference>
<evidence type="ECO:0000259" key="4">
    <source>
        <dbReference type="Pfam" id="PF01765"/>
    </source>
</evidence>
<gene>
    <name evidence="3 5" type="primary">frr</name>
    <name evidence="5" type="ORF">H8Z77_04720</name>
</gene>
<dbReference type="PANTHER" id="PTHR20982">
    <property type="entry name" value="RIBOSOME RECYCLING FACTOR"/>
    <property type="match status" value="1"/>
</dbReference>
<name>A0ABR7IQA5_9CLOT</name>
<comment type="subcellular location">
    <subcellularLocation>
        <location evidence="3">Cytoplasm</location>
    </subcellularLocation>
</comment>
<keyword evidence="2 3" id="KW-0648">Protein biosynthesis</keyword>
<comment type="caution">
    <text evidence="5">The sequence shown here is derived from an EMBL/GenBank/DDBJ whole genome shotgun (WGS) entry which is preliminary data.</text>
</comment>
<dbReference type="InterPro" id="IPR036191">
    <property type="entry name" value="RRF_sf"/>
</dbReference>
<dbReference type="CDD" id="cd00520">
    <property type="entry name" value="RRF"/>
    <property type="match status" value="1"/>
</dbReference>
<keyword evidence="3" id="KW-0963">Cytoplasm</keyword>
<protein>
    <recommendedName>
        <fullName evidence="3">Ribosome-recycling factor</fullName>
        <shortName evidence="3">RRF</shortName>
    </recommendedName>
    <alternativeName>
        <fullName evidence="3">Ribosome-releasing factor</fullName>
    </alternativeName>
</protein>
<comment type="similarity">
    <text evidence="1 3">Belongs to the RRF family.</text>
</comment>
<comment type="function">
    <text evidence="3">Responsible for the release of ribosomes from messenger RNA at the termination of protein biosynthesis. May increase the efficiency of translation by recycling ribosomes from one round of translation to another.</text>
</comment>
<evidence type="ECO:0000256" key="2">
    <source>
        <dbReference type="ARBA" id="ARBA00022917"/>
    </source>
</evidence>
<dbReference type="HAMAP" id="MF_00040">
    <property type="entry name" value="RRF"/>
    <property type="match status" value="1"/>
</dbReference>
<dbReference type="Gene3D" id="3.30.1360.40">
    <property type="match status" value="1"/>
</dbReference>
<sequence>MKELLKKAEEKMQKTADRLEHEYTTIRAGRANPAVLDKIMVDYYGVPTQINQMAAVSVAEARILVISPWDASSLKAIEKAIQTSDLGINPTNDGKVIRIAFPQLTEERRKEIVKDVHKLREEAKVAVRNIRRDYMDKLKALKKEGGVSEDEIKDGEKKLQVSVDKFCKVIDEIAAAKEKEIMEI</sequence>
<dbReference type="Gene3D" id="1.10.132.20">
    <property type="entry name" value="Ribosome-recycling factor"/>
    <property type="match status" value="1"/>
</dbReference>